<comment type="caution">
    <text evidence="2">The sequence shown here is derived from an EMBL/GenBank/DDBJ whole genome shotgun (WGS) entry which is preliminary data.</text>
</comment>
<dbReference type="EMBL" id="LGRB01000011">
    <property type="protein sequence ID" value="OCT49118.1"/>
    <property type="molecule type" value="Genomic_DNA"/>
</dbReference>
<evidence type="ECO:0000313" key="2">
    <source>
        <dbReference type="EMBL" id="OCT49118.1"/>
    </source>
</evidence>
<dbReference type="OrthoDB" id="10480306at2759"/>
<feature type="compositionally biased region" description="Basic and acidic residues" evidence="1">
    <location>
        <begin position="20"/>
        <end position="35"/>
    </location>
</feature>
<sequence>MSSGKERSASIGGHQVGTTEHNEMPDSHNRAESKRGGGGGGGNKTAQASNAPHPDTANIEGDVDVDWLSYGFRLPAHLFR</sequence>
<dbReference type="VEuPathDB" id="FungiDB:G647_02807"/>
<name>A0A1C1CKS0_9EURO</name>
<reference evidence="3" key="1">
    <citation type="submission" date="2015-07" db="EMBL/GenBank/DDBJ databases">
        <authorList>
            <person name="Teixeira M.M."/>
            <person name="Souza R.C."/>
            <person name="Almeida L.G."/>
            <person name="Vicente V.A."/>
            <person name="de Hoog S."/>
            <person name="Bocca A.L."/>
            <person name="de Almeida S.R."/>
            <person name="Vasconcelos A.T."/>
            <person name="Felipe M.S."/>
        </authorList>
    </citation>
    <scope>NUCLEOTIDE SEQUENCE [LARGE SCALE GENOMIC DNA]</scope>
    <source>
        <strain evidence="3">KSF</strain>
    </source>
</reference>
<keyword evidence="3" id="KW-1185">Reference proteome</keyword>
<protein>
    <submittedName>
        <fullName evidence="2">Uncharacterized protein</fullName>
    </submittedName>
</protein>
<dbReference type="VEuPathDB" id="FungiDB:CLCR_05305"/>
<feature type="region of interest" description="Disordered" evidence="1">
    <location>
        <begin position="1"/>
        <end position="60"/>
    </location>
</feature>
<organism evidence="2 3">
    <name type="scientific">Cladophialophora carrionii</name>
    <dbReference type="NCBI Taxonomy" id="86049"/>
    <lineage>
        <taxon>Eukaryota</taxon>
        <taxon>Fungi</taxon>
        <taxon>Dikarya</taxon>
        <taxon>Ascomycota</taxon>
        <taxon>Pezizomycotina</taxon>
        <taxon>Eurotiomycetes</taxon>
        <taxon>Chaetothyriomycetidae</taxon>
        <taxon>Chaetothyriales</taxon>
        <taxon>Herpotrichiellaceae</taxon>
        <taxon>Cladophialophora</taxon>
    </lineage>
</organism>
<dbReference type="Proteomes" id="UP000094526">
    <property type="component" value="Unassembled WGS sequence"/>
</dbReference>
<proteinExistence type="predicted"/>
<gene>
    <name evidence="2" type="ORF">CLCR_05305</name>
</gene>
<evidence type="ECO:0000313" key="3">
    <source>
        <dbReference type="Proteomes" id="UP000094526"/>
    </source>
</evidence>
<accession>A0A1C1CKS0</accession>
<evidence type="ECO:0000256" key="1">
    <source>
        <dbReference type="SAM" id="MobiDB-lite"/>
    </source>
</evidence>
<dbReference type="AlphaFoldDB" id="A0A1C1CKS0"/>